<feature type="compositionally biased region" description="Basic and acidic residues" evidence="1">
    <location>
        <begin position="754"/>
        <end position="776"/>
    </location>
</feature>
<proteinExistence type="predicted"/>
<feature type="compositionally biased region" description="Basic and acidic residues" evidence="1">
    <location>
        <begin position="552"/>
        <end position="566"/>
    </location>
</feature>
<evidence type="ECO:0000256" key="1">
    <source>
        <dbReference type="SAM" id="MobiDB-lite"/>
    </source>
</evidence>
<feature type="compositionally biased region" description="Basic and acidic residues" evidence="1">
    <location>
        <begin position="509"/>
        <end position="527"/>
    </location>
</feature>
<feature type="compositionally biased region" description="Basic and acidic residues" evidence="1">
    <location>
        <begin position="1033"/>
        <end position="1062"/>
    </location>
</feature>
<accession>A0A1I8P1T0</accession>
<name>A0A1I8P1T0_STOCA</name>
<feature type="compositionally biased region" description="Basic and acidic residues" evidence="1">
    <location>
        <begin position="915"/>
        <end position="936"/>
    </location>
</feature>
<feature type="compositionally biased region" description="Basic and acidic residues" evidence="1">
    <location>
        <begin position="850"/>
        <end position="859"/>
    </location>
</feature>
<feature type="compositionally biased region" description="Basic and acidic residues" evidence="1">
    <location>
        <begin position="476"/>
        <end position="495"/>
    </location>
</feature>
<gene>
    <name evidence="2" type="primary">106082834</name>
</gene>
<feature type="region of interest" description="Disordered" evidence="1">
    <location>
        <begin position="424"/>
        <end position="1085"/>
    </location>
</feature>
<dbReference type="VEuPathDB" id="VectorBase:SCAU004084"/>
<feature type="compositionally biased region" description="Basic and acidic residues" evidence="1">
    <location>
        <begin position="581"/>
        <end position="630"/>
    </location>
</feature>
<evidence type="ECO:0000313" key="3">
    <source>
        <dbReference type="Proteomes" id="UP000095300"/>
    </source>
</evidence>
<feature type="compositionally biased region" description="Basic and acidic residues" evidence="1">
    <location>
        <begin position="720"/>
        <end position="746"/>
    </location>
</feature>
<dbReference type="STRING" id="35570.A0A1I8P1T0"/>
<feature type="compositionally biased region" description="Basic and acidic residues" evidence="1">
    <location>
        <begin position="888"/>
        <end position="908"/>
    </location>
</feature>
<feature type="compositionally biased region" description="Low complexity" evidence="1">
    <location>
        <begin position="777"/>
        <end position="786"/>
    </location>
</feature>
<sequence length="1093" mass="118582">MRILDVVAPALTLTKQLTPLHNAQQYTSLVHMLQGTRPHNLKGYQCSTDMTLRKFYDFMRLYGKKSEESSSANTFAREEIKNARNRIFIYDIPMMEINNHQLSLARIWLMALNYKNGFGESQCGRKCPRNDIQRFRTDKNVSELQSFGKEPKALVVHRRQNLPFREVHQQFDKTAKVYSYQTQSKRTLHNKKSAFLKDSVDPIPLLQSKKPASPKKTPCLALVPYKDCATKNSKGTTPSSKDSGLSFKINPKGNGTLRSLSKLKSFQPYSQPLKAFAKPISFNLLPQAGFKVTSDLIPKSSRLFSMNTYTNQISIKRQICGDSSSSKVKLYNSPFVMDLLGGHQKPMSCDAYSKAVIEAKKLRAALKKKGPEFRIKDCTPHTNLIVKDAKIRKESVDAGRTPQELPGNIGYLNEIAFKSAKTGDAEPLTAKGGNSKIDPHTLKPTMKMSKHSNRDLLTSKTSKESKKAPQILNMSKDSKLQKSSKSEITNKEQSRTKISAVSKGANKSDGTEKGSNTDKGGNSKEKPGSQTSKPSPGKQEKEKLHKSGPCSEIDKPYKPKCNKDPCDGATSECSKKPSSVCEKKDGLKKIDSSAKKPGQDKPQSEKNPFSEKVEKKKAEDPCGKKSKDLCSKSSSVPGDKKPKDVFVKKSSDISTKKSTDPCTKKTSDSVAKKPSDPCLKNSSDAKKTLELGAKKSSEPCLKKSSDTTATKSLEPSGAKKSSDPGVKKPTDPCTKKTSDSVVKKPSDPCLKNSSDAKKPLELGAKKSLDPCLKKSSDTSTTKSSDSVVKKPSDPCLKNSSDAKKPLELGAKKSSDPCAKKPSDPCPKKSSDTSATKSSALSGAIKSSDPGVKRPTDLCAKKPSVSDAKKSLEAVAKKSSAPSGAIKSSDSDVKKSFDSDVKKPTDPCAKKLSVSDAKKSSEAVAKKSSEPAAKKSSDPCAQKPSATAAKKSSDPCATKPSDPDAKKSSDVCAKKSSKKPSDTCLKNLSDSSAKKPSYPAAKKSSDLCVQKSTVSGSKKPSDLCGKKKPNCKSHTKEKTKPGPCNKPKEVPRKSRACLKKEKNNQVSRTWSPGRIVGDGNEREINGPMAHVLEV</sequence>
<reference evidence="2" key="1">
    <citation type="submission" date="2020-05" db="UniProtKB">
        <authorList>
            <consortium name="EnsemblMetazoa"/>
        </authorList>
    </citation>
    <scope>IDENTIFICATION</scope>
    <source>
        <strain evidence="2">USDA</strain>
    </source>
</reference>
<feature type="compositionally biased region" description="Basic and acidic residues" evidence="1">
    <location>
        <begin position="683"/>
        <end position="705"/>
    </location>
</feature>
<feature type="compositionally biased region" description="Low complexity" evidence="1">
    <location>
        <begin position="988"/>
        <end position="1001"/>
    </location>
</feature>
<feature type="compositionally biased region" description="Basic and acidic residues" evidence="1">
    <location>
        <begin position="960"/>
        <end position="972"/>
    </location>
</feature>
<dbReference type="AlphaFoldDB" id="A0A1I8P1T0"/>
<organism evidence="2 3">
    <name type="scientific">Stomoxys calcitrans</name>
    <name type="common">Stable fly</name>
    <name type="synonym">Conops calcitrans</name>
    <dbReference type="NCBI Taxonomy" id="35570"/>
    <lineage>
        <taxon>Eukaryota</taxon>
        <taxon>Metazoa</taxon>
        <taxon>Ecdysozoa</taxon>
        <taxon>Arthropoda</taxon>
        <taxon>Hexapoda</taxon>
        <taxon>Insecta</taxon>
        <taxon>Pterygota</taxon>
        <taxon>Neoptera</taxon>
        <taxon>Endopterygota</taxon>
        <taxon>Diptera</taxon>
        <taxon>Brachycera</taxon>
        <taxon>Muscomorpha</taxon>
        <taxon>Muscoidea</taxon>
        <taxon>Muscidae</taxon>
        <taxon>Stomoxys</taxon>
    </lineage>
</organism>
<dbReference type="EnsemblMetazoa" id="SCAU004084-RA">
    <property type="protein sequence ID" value="SCAU004084-PA"/>
    <property type="gene ID" value="SCAU004084"/>
</dbReference>
<keyword evidence="3" id="KW-1185">Reference proteome</keyword>
<feature type="compositionally biased region" description="Basic and acidic residues" evidence="1">
    <location>
        <begin position="800"/>
        <end position="830"/>
    </location>
</feature>
<protein>
    <submittedName>
        <fullName evidence="2">Uncharacterized protein</fullName>
    </submittedName>
</protein>
<dbReference type="Proteomes" id="UP000095300">
    <property type="component" value="Unassembled WGS sequence"/>
</dbReference>
<evidence type="ECO:0000313" key="2">
    <source>
        <dbReference type="EnsemblMetazoa" id="SCAU004084-PA"/>
    </source>
</evidence>
<feature type="compositionally biased region" description="Basic and acidic residues" evidence="1">
    <location>
        <begin position="866"/>
        <end position="875"/>
    </location>
</feature>
<feature type="compositionally biased region" description="Low complexity" evidence="1">
    <location>
        <begin position="831"/>
        <end position="841"/>
    </location>
</feature>
<feature type="compositionally biased region" description="Basic and acidic residues" evidence="1">
    <location>
        <begin position="638"/>
        <end position="675"/>
    </location>
</feature>